<dbReference type="Gene3D" id="1.25.40.10">
    <property type="entry name" value="Tetratricopeptide repeat domain"/>
    <property type="match status" value="1"/>
</dbReference>
<gene>
    <name evidence="3" type="ORF">S01H4_06188</name>
</gene>
<protein>
    <submittedName>
        <fullName evidence="3">Uncharacterized protein</fullName>
    </submittedName>
</protein>
<dbReference type="SMART" id="SM00028">
    <property type="entry name" value="TPR"/>
    <property type="match status" value="5"/>
</dbReference>
<dbReference type="PANTHER" id="PTHR44943:SF8">
    <property type="entry name" value="TPR REPEAT-CONTAINING PROTEIN MJ0263"/>
    <property type="match status" value="1"/>
</dbReference>
<accession>X1BNK9</accession>
<dbReference type="EMBL" id="BART01001872">
    <property type="protein sequence ID" value="GAG73721.1"/>
    <property type="molecule type" value="Genomic_DNA"/>
</dbReference>
<reference evidence="3" key="1">
    <citation type="journal article" date="2014" name="Front. Microbiol.">
        <title>High frequency of phylogenetically diverse reductive dehalogenase-homologous genes in deep subseafloor sedimentary metagenomes.</title>
        <authorList>
            <person name="Kawai M."/>
            <person name="Futagami T."/>
            <person name="Toyoda A."/>
            <person name="Takaki Y."/>
            <person name="Nishi S."/>
            <person name="Hori S."/>
            <person name="Arai W."/>
            <person name="Tsubouchi T."/>
            <person name="Morono Y."/>
            <person name="Uchiyama I."/>
            <person name="Ito T."/>
            <person name="Fujiyama A."/>
            <person name="Inagaki F."/>
            <person name="Takami H."/>
        </authorList>
    </citation>
    <scope>NUCLEOTIDE SEQUENCE</scope>
    <source>
        <strain evidence="3">Expedition CK06-06</strain>
    </source>
</reference>
<dbReference type="AlphaFoldDB" id="X1BNK9"/>
<dbReference type="InterPro" id="IPR011990">
    <property type="entry name" value="TPR-like_helical_dom_sf"/>
</dbReference>
<keyword evidence="1" id="KW-0677">Repeat</keyword>
<evidence type="ECO:0000313" key="3">
    <source>
        <dbReference type="EMBL" id="GAG73721.1"/>
    </source>
</evidence>
<dbReference type="PANTHER" id="PTHR44943">
    <property type="entry name" value="CELLULOSE SYNTHASE OPERON PROTEIN C"/>
    <property type="match status" value="1"/>
</dbReference>
<keyword evidence="2" id="KW-0802">TPR repeat</keyword>
<sequence length="196" mass="21767">MSLDGLSVDELITKARSFRLQGMNKKAIEAFRKVLEHQPDNLDILNEIGLAHIHIGEQSDAIIVFDLVISIAPKDYRGHSNKAEAYLTLGEFQTANTIADTGLKMIPDSSEIWTKKARALESLLKIQEAIDAYNEALKHDSGNPETWKALALCLDAQEQWAAVARAYRIAAGLHSKRGEMQDADSCEKFAQMAERS</sequence>
<evidence type="ECO:0000256" key="2">
    <source>
        <dbReference type="ARBA" id="ARBA00022803"/>
    </source>
</evidence>
<dbReference type="Pfam" id="PF13428">
    <property type="entry name" value="TPR_14"/>
    <property type="match status" value="1"/>
</dbReference>
<comment type="caution">
    <text evidence="3">The sequence shown here is derived from an EMBL/GenBank/DDBJ whole genome shotgun (WGS) entry which is preliminary data.</text>
</comment>
<name>X1BNK9_9ZZZZ</name>
<dbReference type="PROSITE" id="PS50005">
    <property type="entry name" value="TPR"/>
    <property type="match status" value="1"/>
</dbReference>
<dbReference type="SUPFAM" id="SSF48452">
    <property type="entry name" value="TPR-like"/>
    <property type="match status" value="1"/>
</dbReference>
<dbReference type="Pfam" id="PF13432">
    <property type="entry name" value="TPR_16"/>
    <property type="match status" value="1"/>
</dbReference>
<dbReference type="InterPro" id="IPR051685">
    <property type="entry name" value="Ycf3/AcsC/BcsC/TPR_MFPF"/>
</dbReference>
<organism evidence="3">
    <name type="scientific">marine sediment metagenome</name>
    <dbReference type="NCBI Taxonomy" id="412755"/>
    <lineage>
        <taxon>unclassified sequences</taxon>
        <taxon>metagenomes</taxon>
        <taxon>ecological metagenomes</taxon>
    </lineage>
</organism>
<evidence type="ECO:0000256" key="1">
    <source>
        <dbReference type="ARBA" id="ARBA00022737"/>
    </source>
</evidence>
<proteinExistence type="predicted"/>
<dbReference type="InterPro" id="IPR019734">
    <property type="entry name" value="TPR_rpt"/>
</dbReference>